<dbReference type="Proteomes" id="UP000199656">
    <property type="component" value="Unassembled WGS sequence"/>
</dbReference>
<evidence type="ECO:0000313" key="2">
    <source>
        <dbReference type="Proteomes" id="UP000199656"/>
    </source>
</evidence>
<dbReference type="EMBL" id="FNRL01000023">
    <property type="protein sequence ID" value="SEA94211.1"/>
    <property type="molecule type" value="Genomic_DNA"/>
</dbReference>
<name>A0A1H4FAH3_9BACT</name>
<organism evidence="1 2">
    <name type="scientific">Chitinophaga terrae</name>
    <name type="common">ex Kim and Jung 2007</name>
    <dbReference type="NCBI Taxonomy" id="408074"/>
    <lineage>
        <taxon>Bacteria</taxon>
        <taxon>Pseudomonadati</taxon>
        <taxon>Bacteroidota</taxon>
        <taxon>Chitinophagia</taxon>
        <taxon>Chitinophagales</taxon>
        <taxon>Chitinophagaceae</taxon>
        <taxon>Chitinophaga</taxon>
    </lineage>
</organism>
<evidence type="ECO:0000313" key="1">
    <source>
        <dbReference type="EMBL" id="SEA94211.1"/>
    </source>
</evidence>
<proteinExistence type="predicted"/>
<protein>
    <submittedName>
        <fullName evidence="1">Uncharacterized protein</fullName>
    </submittedName>
</protein>
<dbReference type="STRING" id="408074.SAMN05660909_04275"/>
<sequence>MADDIQVVCHFFVYKMMLAKGVENGIFENRQNRISDLKSYRYEARY</sequence>
<dbReference type="AlphaFoldDB" id="A0A1H4FAH3"/>
<keyword evidence="2" id="KW-1185">Reference proteome</keyword>
<gene>
    <name evidence="1" type="ORF">SAMN05660909_04275</name>
</gene>
<accession>A0A1H4FAH3</accession>
<reference evidence="2" key="1">
    <citation type="submission" date="2016-10" db="EMBL/GenBank/DDBJ databases">
        <authorList>
            <person name="Varghese N."/>
            <person name="Submissions S."/>
        </authorList>
    </citation>
    <scope>NUCLEOTIDE SEQUENCE [LARGE SCALE GENOMIC DNA]</scope>
    <source>
        <strain evidence="2">DSM 23920</strain>
    </source>
</reference>